<keyword evidence="5" id="KW-0255">Endonuclease</keyword>
<gene>
    <name evidence="9" type="ORF">PACLA_8A002461</name>
</gene>
<name>A0A6S7GTD6_PARCT</name>
<evidence type="ECO:0000256" key="6">
    <source>
        <dbReference type="ARBA" id="ARBA00022801"/>
    </source>
</evidence>
<dbReference type="Gene3D" id="2.40.70.10">
    <property type="entry name" value="Acid Proteases"/>
    <property type="match status" value="1"/>
</dbReference>
<dbReference type="GO" id="GO:0004842">
    <property type="term" value="F:ubiquitin-protein transferase activity"/>
    <property type="evidence" value="ECO:0007669"/>
    <property type="project" value="InterPro"/>
</dbReference>
<comment type="caution">
    <text evidence="9">The sequence shown here is derived from an EMBL/GenBank/DDBJ whole genome shotgun (WGS) entry which is preliminary data.</text>
</comment>
<dbReference type="GO" id="GO:0003676">
    <property type="term" value="F:nucleic acid binding"/>
    <property type="evidence" value="ECO:0007669"/>
    <property type="project" value="InterPro"/>
</dbReference>
<feature type="region of interest" description="Disordered" evidence="8">
    <location>
        <begin position="1262"/>
        <end position="1310"/>
    </location>
</feature>
<keyword evidence="7" id="KW-0695">RNA-directed DNA polymerase</keyword>
<dbReference type="FunFam" id="3.30.420.10:FF:000063">
    <property type="entry name" value="Retrovirus-related Pol polyprotein from transposon 297-like Protein"/>
    <property type="match status" value="1"/>
</dbReference>
<dbReference type="CDD" id="cd05481">
    <property type="entry name" value="retropepsin_like_LTR_1"/>
    <property type="match status" value="1"/>
</dbReference>
<keyword evidence="10" id="KW-1185">Reference proteome</keyword>
<accession>A0A6S7GTD6</accession>
<dbReference type="InterPro" id="IPR043502">
    <property type="entry name" value="DNA/RNA_pol_sf"/>
</dbReference>
<dbReference type="Gene3D" id="3.30.420.10">
    <property type="entry name" value="Ribonuclease H-like superfamily/Ribonuclease H"/>
    <property type="match status" value="1"/>
</dbReference>
<dbReference type="GO" id="GO:0004519">
    <property type="term" value="F:endonuclease activity"/>
    <property type="evidence" value="ECO:0007669"/>
    <property type="project" value="UniProtKB-KW"/>
</dbReference>
<feature type="non-terminal residue" evidence="9">
    <location>
        <position position="1"/>
    </location>
</feature>
<feature type="compositionally biased region" description="Basic and acidic residues" evidence="8">
    <location>
        <begin position="181"/>
        <end position="201"/>
    </location>
</feature>
<keyword evidence="2" id="KW-0808">Transferase</keyword>
<dbReference type="GO" id="GO:0015074">
    <property type="term" value="P:DNA integration"/>
    <property type="evidence" value="ECO:0007669"/>
    <property type="project" value="InterPro"/>
</dbReference>
<dbReference type="FunFam" id="3.30.70.270:FF:000026">
    <property type="entry name" value="Transposon Ty3-G Gag-Pol polyprotein"/>
    <property type="match status" value="1"/>
</dbReference>
<evidence type="ECO:0000256" key="3">
    <source>
        <dbReference type="ARBA" id="ARBA00022695"/>
    </source>
</evidence>
<reference evidence="9" key="1">
    <citation type="submission" date="2020-04" db="EMBL/GenBank/DDBJ databases">
        <authorList>
            <person name="Alioto T."/>
            <person name="Alioto T."/>
            <person name="Gomez Garrido J."/>
        </authorList>
    </citation>
    <scope>NUCLEOTIDE SEQUENCE</scope>
    <source>
        <strain evidence="9">A484AB</strain>
    </source>
</reference>
<dbReference type="Gene3D" id="3.10.10.10">
    <property type="entry name" value="HIV Type 1 Reverse Transcriptase, subunit A, domain 1"/>
    <property type="match status" value="1"/>
</dbReference>
<dbReference type="InterPro" id="IPR012337">
    <property type="entry name" value="RNaseH-like_sf"/>
</dbReference>
<dbReference type="SUPFAM" id="SSF56204">
    <property type="entry name" value="Hect, E3 ligase catalytic domain"/>
    <property type="match status" value="1"/>
</dbReference>
<evidence type="ECO:0000313" key="9">
    <source>
        <dbReference type="EMBL" id="CAB3993292.1"/>
    </source>
</evidence>
<keyword evidence="3" id="KW-0548">Nucleotidyltransferase</keyword>
<dbReference type="InterPro" id="IPR041373">
    <property type="entry name" value="RT_RNaseH"/>
</dbReference>
<evidence type="ECO:0000256" key="4">
    <source>
        <dbReference type="ARBA" id="ARBA00022722"/>
    </source>
</evidence>
<sequence length="1310" mass="150270">CLSYIGAREDQHTAVTRAWHLAVNMINNIESIKKEEFDAMYGHDLTFTTACSDGSIESVKDDGRQLLVNYEARLEYCQLVKKIRMFEFIDQIKAIRDGFLTNQNPLTTILHIYYAALIRYNFNRRVQEPSESFEAIVVGVRENSLRKKLLQTRDLTLRNCIDICRASETTNQQMRNMSQTEDIHAVRMKRDGKKDKGDQRGRTKGLTQEQECPAWGKKCLKCNKANHFASQCRSKQGSEKGNIHGVGELFESEDEGAEYVDYVLTVQRKSDRSVTENKFPKRIFAHMVLNETSVKFQLDSGATVNVLPLQLYRDIFNDPKLVHLKKTQTTLVMFNKSKMNVLGKLKTMTINPRNEMKHAVEFVVVNEDYKPLLGFETIQKFELMTVNTENHERNPTFVRSHSEASPKSIQKSEVFSGYKDVFTGEGRFEEKLHLEVNKEIPPTKTPVRKVPIALKKQIKEELDRLVKLDVLTKVEVPTDWISSMVAVQKRDGSVRLCIDPKPLNKALKRNHYPHPDIEDLLPNLAKSKVFSVVDAKNGFWHVQLDQESSYLTTFATPWGRYRWKRMPFGISPAPEEFQRYLDLALEGLEGIKAICDDILVCGVGESYEEAVQDHDNKLVSLLERCRSKGIKLNSKKLLFRRNQVSFMGHLITSKGLKPDPVKVEAIQKMPIPSNKQAVRRLLGMVNYLQRFSPNLSSITAPLRELLKEENVFHWREDVEGKCFSEVKKILSSPPLLKYFDPDQDLELQCDASEKGLGACLMQDGQPIAYASRSLTNTEQQYAQIEKEMLAVVFGTEKFEQYVYGRRVKVETDHKPIESIMKKSLLSAPKRLQRMMLRLQKYHLEVTYKRGSQVYLADTLSRAYLEGSCSPQKFDEEVLSTGSSIGKDLESIDMVCNLAISEESLTMIKQATEVDNDLEKLKTVIRQGWPETKDQVPPSLAEYFNFPQKEPLISHAIPDRPWEKVGSDLFEHEGGDFLVTVDYFSNFFELDQLRSKTSNEVIGKLKSHFARYGVPDQLITDNGPPYNSEAFREFAREFEFEHITSSPGYPKSNGKSENAVRTAKRLVKKAKESGRDPYLSLLDWRNTPSEGVRTEDGRVYRRNRQHLRHSREQPEESTTAFDFQPPLIETKIIRHKSMGVTGKRLTITPYRTKPMTQLVMISSDTKMTSCLTYTEAVRLLVQETLQPLIHGGEGREGDVEEELLLERKYKALWTWGYKDELDFLSKNIRPRLIEIDTSIKEKAQQARECMDAAREKHGYSIAYKSAKRKRKSGKSSMSARASQAKEGDYKTTTLINEISDSDSESMSEEQD</sequence>
<evidence type="ECO:0000256" key="5">
    <source>
        <dbReference type="ARBA" id="ARBA00022759"/>
    </source>
</evidence>
<dbReference type="InterPro" id="IPR021109">
    <property type="entry name" value="Peptidase_aspartic_dom_sf"/>
</dbReference>
<evidence type="ECO:0000256" key="1">
    <source>
        <dbReference type="ARBA" id="ARBA00012493"/>
    </source>
</evidence>
<dbReference type="EMBL" id="CACRXK020002229">
    <property type="protein sequence ID" value="CAB3993292.1"/>
    <property type="molecule type" value="Genomic_DNA"/>
</dbReference>
<dbReference type="EC" id="2.7.7.49" evidence="1"/>
<proteinExistence type="predicted"/>
<dbReference type="InterPro" id="IPR000477">
    <property type="entry name" value="RT_dom"/>
</dbReference>
<dbReference type="PANTHER" id="PTHR37984:SF8">
    <property type="entry name" value="CCHC-TYPE DOMAIN-CONTAINING PROTEIN"/>
    <property type="match status" value="1"/>
</dbReference>
<dbReference type="PROSITE" id="PS50878">
    <property type="entry name" value="RT_POL"/>
    <property type="match status" value="1"/>
</dbReference>
<evidence type="ECO:0000256" key="2">
    <source>
        <dbReference type="ARBA" id="ARBA00022679"/>
    </source>
</evidence>
<evidence type="ECO:0000256" key="8">
    <source>
        <dbReference type="SAM" id="MobiDB-lite"/>
    </source>
</evidence>
<dbReference type="GO" id="GO:0003964">
    <property type="term" value="F:RNA-directed DNA polymerase activity"/>
    <property type="evidence" value="ECO:0007669"/>
    <property type="project" value="UniProtKB-KW"/>
</dbReference>
<dbReference type="Gene3D" id="3.30.70.270">
    <property type="match status" value="2"/>
</dbReference>
<evidence type="ECO:0000313" key="10">
    <source>
        <dbReference type="Proteomes" id="UP001152795"/>
    </source>
</evidence>
<organism evidence="9 10">
    <name type="scientific">Paramuricea clavata</name>
    <name type="common">Red gorgonian</name>
    <name type="synonym">Violescent sea-whip</name>
    <dbReference type="NCBI Taxonomy" id="317549"/>
    <lineage>
        <taxon>Eukaryota</taxon>
        <taxon>Metazoa</taxon>
        <taxon>Cnidaria</taxon>
        <taxon>Anthozoa</taxon>
        <taxon>Octocorallia</taxon>
        <taxon>Malacalcyonacea</taxon>
        <taxon>Plexauridae</taxon>
        <taxon>Paramuricea</taxon>
    </lineage>
</organism>
<protein>
    <recommendedName>
        <fullName evidence="1">RNA-directed DNA polymerase</fullName>
        <ecNumber evidence="1">2.7.7.49</ecNumber>
    </recommendedName>
</protein>
<dbReference type="Proteomes" id="UP001152795">
    <property type="component" value="Unassembled WGS sequence"/>
</dbReference>
<dbReference type="Pfam" id="PF00078">
    <property type="entry name" value="RVT_1"/>
    <property type="match status" value="1"/>
</dbReference>
<dbReference type="Pfam" id="PF00665">
    <property type="entry name" value="rve"/>
    <property type="match status" value="1"/>
</dbReference>
<dbReference type="InterPro" id="IPR050951">
    <property type="entry name" value="Retrovirus_Pol_polyprotein"/>
</dbReference>
<feature type="region of interest" description="Disordered" evidence="8">
    <location>
        <begin position="172"/>
        <end position="206"/>
    </location>
</feature>
<keyword evidence="6" id="KW-0378">Hydrolase</keyword>
<dbReference type="InterPro" id="IPR035983">
    <property type="entry name" value="Hect_E3_ubiquitin_ligase"/>
</dbReference>
<dbReference type="PROSITE" id="PS50994">
    <property type="entry name" value="INTEGRASE"/>
    <property type="match status" value="1"/>
</dbReference>
<dbReference type="PANTHER" id="PTHR37984">
    <property type="entry name" value="PROTEIN CBG26694"/>
    <property type="match status" value="1"/>
</dbReference>
<dbReference type="SUPFAM" id="SSF56672">
    <property type="entry name" value="DNA/RNA polymerases"/>
    <property type="match status" value="1"/>
</dbReference>
<dbReference type="CDD" id="cd01647">
    <property type="entry name" value="RT_LTR"/>
    <property type="match status" value="1"/>
</dbReference>
<evidence type="ECO:0000256" key="7">
    <source>
        <dbReference type="ARBA" id="ARBA00022918"/>
    </source>
</evidence>
<dbReference type="InterPro" id="IPR001584">
    <property type="entry name" value="Integrase_cat-core"/>
</dbReference>
<dbReference type="SUPFAM" id="SSF53098">
    <property type="entry name" value="Ribonuclease H-like"/>
    <property type="match status" value="1"/>
</dbReference>
<dbReference type="OrthoDB" id="5974500at2759"/>
<feature type="compositionally biased region" description="Acidic residues" evidence="8">
    <location>
        <begin position="1298"/>
        <end position="1310"/>
    </location>
</feature>
<dbReference type="Pfam" id="PF17917">
    <property type="entry name" value="RT_RNaseH"/>
    <property type="match status" value="1"/>
</dbReference>
<dbReference type="SUPFAM" id="SSF50630">
    <property type="entry name" value="Acid proteases"/>
    <property type="match status" value="1"/>
</dbReference>
<dbReference type="InterPro" id="IPR043128">
    <property type="entry name" value="Rev_trsase/Diguanyl_cyclase"/>
</dbReference>
<dbReference type="InterPro" id="IPR036397">
    <property type="entry name" value="RNaseH_sf"/>
</dbReference>
<dbReference type="GO" id="GO:0016787">
    <property type="term" value="F:hydrolase activity"/>
    <property type="evidence" value="ECO:0007669"/>
    <property type="project" value="UniProtKB-KW"/>
</dbReference>
<keyword evidence="4" id="KW-0540">Nuclease</keyword>
<dbReference type="CDD" id="cd09274">
    <property type="entry name" value="RNase_HI_RT_Ty3"/>
    <property type="match status" value="1"/>
</dbReference>